<keyword evidence="2" id="KW-0238">DNA-binding</keyword>
<dbReference type="Pfam" id="PF09836">
    <property type="entry name" value="DUF2063"/>
    <property type="match status" value="1"/>
</dbReference>
<sequence>MNAPATLRQQQRAFAELLLAESPDAHTGLLRAPIDRVARVDAYHHAYRARLIDALRSNTPILHRVLGDEDFARLTLDYLADEPSRQPSIRWFGHRLSAWLATHPDALPHPALADLAAMEWALGCSFDAADDLPLRFDDLVALPPAAWPEARFSGHPSVHVLRLQWAVEPIWQALTHDEDATTAEPEALDHSLLIWRQGLETRWRSLQADEADALTACLAGEPFAALCELAQAHHGDQAPIWMASSLRRWVEDGLLIAGS</sequence>
<keyword evidence="3" id="KW-1185">Reference proteome</keyword>
<dbReference type="RefSeq" id="WP_341427843.1">
    <property type="nucleotide sequence ID" value="NZ_JBBUTG010000016.1"/>
</dbReference>
<dbReference type="InterPro" id="IPR044922">
    <property type="entry name" value="DUF2063_N_sf"/>
</dbReference>
<feature type="domain" description="Putative DNA-binding" evidence="1">
    <location>
        <begin position="9"/>
        <end position="100"/>
    </location>
</feature>
<comment type="caution">
    <text evidence="2">The sequence shown here is derived from an EMBL/GenBank/DDBJ whole genome shotgun (WGS) entry which is preliminary data.</text>
</comment>
<dbReference type="InterPro" id="IPR018640">
    <property type="entry name" value="DUF2063"/>
</dbReference>
<dbReference type="Proteomes" id="UP001371218">
    <property type="component" value="Unassembled WGS sequence"/>
</dbReference>
<reference evidence="2 3" key="1">
    <citation type="submission" date="2024-04" db="EMBL/GenBank/DDBJ databases">
        <title>Novel species of the genus Ideonella isolated from streams.</title>
        <authorList>
            <person name="Lu H."/>
        </authorList>
    </citation>
    <scope>NUCLEOTIDE SEQUENCE [LARGE SCALE GENOMIC DNA]</scope>
    <source>
        <strain evidence="2 3">DXS29W</strain>
    </source>
</reference>
<dbReference type="EMBL" id="JBBUTG010000016">
    <property type="protein sequence ID" value="MEK8033422.1"/>
    <property type="molecule type" value="Genomic_DNA"/>
</dbReference>
<evidence type="ECO:0000259" key="1">
    <source>
        <dbReference type="Pfam" id="PF09836"/>
    </source>
</evidence>
<name>A0ABU9BX52_9BURK</name>
<dbReference type="GO" id="GO:0003677">
    <property type="term" value="F:DNA binding"/>
    <property type="evidence" value="ECO:0007669"/>
    <property type="project" value="UniProtKB-KW"/>
</dbReference>
<protein>
    <submittedName>
        <fullName evidence="2">DNA-binding domain-containing protein</fullName>
    </submittedName>
</protein>
<gene>
    <name evidence="2" type="ORF">AACH06_21595</name>
</gene>
<organism evidence="2 3">
    <name type="scientific">Ideonella lacteola</name>
    <dbReference type="NCBI Taxonomy" id="2984193"/>
    <lineage>
        <taxon>Bacteria</taxon>
        <taxon>Pseudomonadati</taxon>
        <taxon>Pseudomonadota</taxon>
        <taxon>Betaproteobacteria</taxon>
        <taxon>Burkholderiales</taxon>
        <taxon>Sphaerotilaceae</taxon>
        <taxon>Ideonella</taxon>
    </lineage>
</organism>
<evidence type="ECO:0000313" key="3">
    <source>
        <dbReference type="Proteomes" id="UP001371218"/>
    </source>
</evidence>
<dbReference type="Gene3D" id="1.10.150.690">
    <property type="entry name" value="DUF2063"/>
    <property type="match status" value="1"/>
</dbReference>
<proteinExistence type="predicted"/>
<accession>A0ABU9BX52</accession>
<evidence type="ECO:0000313" key="2">
    <source>
        <dbReference type="EMBL" id="MEK8033422.1"/>
    </source>
</evidence>